<dbReference type="AlphaFoldDB" id="A0A1H6M7I2"/>
<name>A0A1H6M7I2_9RHOB</name>
<gene>
    <name evidence="1" type="ORF">SAMN04488075_1999</name>
</gene>
<accession>A0A1H6M7I2</accession>
<dbReference type="EMBL" id="FNXG01000003">
    <property type="protein sequence ID" value="SEH97338.1"/>
    <property type="molecule type" value="Genomic_DNA"/>
</dbReference>
<sequence length="178" mass="18646">MRNRLFWTCITFLAVGMTAAAGGWIARAPMALAAPGALLGGCTDVPEAVALAETLRLRGIAVDRVLADLDRRKDDLAAAEQQLIRRLTALKQAKASVGDARTARDSGTAAGIERLIAVYDAMKPADAAMILAALPPDFAAEILARVQPDAGARIIARIEPAHAAVLTAHMGSRRLSGN</sequence>
<keyword evidence="2" id="KW-1185">Reference proteome</keyword>
<dbReference type="RefSeq" id="WP_090847936.1">
    <property type="nucleotide sequence ID" value="NZ_FNXG01000003.1"/>
</dbReference>
<dbReference type="Proteomes" id="UP000199125">
    <property type="component" value="Unassembled WGS sequence"/>
</dbReference>
<protein>
    <recommendedName>
        <fullName evidence="3">MgtE intracellular N domain-containing protein</fullName>
    </recommendedName>
</protein>
<evidence type="ECO:0000313" key="2">
    <source>
        <dbReference type="Proteomes" id="UP000199125"/>
    </source>
</evidence>
<dbReference type="Gene3D" id="1.10.220.30">
    <property type="match status" value="1"/>
</dbReference>
<dbReference type="SUPFAM" id="SSF158791">
    <property type="entry name" value="MgtE N-terminal domain-like"/>
    <property type="match status" value="1"/>
</dbReference>
<evidence type="ECO:0008006" key="3">
    <source>
        <dbReference type="Google" id="ProtNLM"/>
    </source>
</evidence>
<reference evidence="2" key="1">
    <citation type="submission" date="2016-10" db="EMBL/GenBank/DDBJ databases">
        <authorList>
            <person name="Varghese N."/>
            <person name="Submissions S."/>
        </authorList>
    </citation>
    <scope>NUCLEOTIDE SEQUENCE [LARGE SCALE GENOMIC DNA]</scope>
    <source>
        <strain evidence="2">DSM 11593</strain>
    </source>
</reference>
<proteinExistence type="predicted"/>
<evidence type="ECO:0000313" key="1">
    <source>
        <dbReference type="EMBL" id="SEH97338.1"/>
    </source>
</evidence>
<dbReference type="STRING" id="65735.SAMN04488075_1999"/>
<organism evidence="1 2">
    <name type="scientific">Paracoccus alkenifer</name>
    <dbReference type="NCBI Taxonomy" id="65735"/>
    <lineage>
        <taxon>Bacteria</taxon>
        <taxon>Pseudomonadati</taxon>
        <taxon>Pseudomonadota</taxon>
        <taxon>Alphaproteobacteria</taxon>
        <taxon>Rhodobacterales</taxon>
        <taxon>Paracoccaceae</taxon>
        <taxon>Paracoccus</taxon>
    </lineage>
</organism>
<dbReference type="OrthoDB" id="9791432at2"/>